<protein>
    <submittedName>
        <fullName evidence="2">Pyridoxamine 5'-phosphate oxidase</fullName>
    </submittedName>
</protein>
<evidence type="ECO:0000313" key="2">
    <source>
        <dbReference type="EMBL" id="PVY97073.1"/>
    </source>
</evidence>
<dbReference type="Gene3D" id="2.30.110.10">
    <property type="entry name" value="Electron Transport, Fmn-binding Protein, Chain A"/>
    <property type="match status" value="1"/>
</dbReference>
<dbReference type="RefSeq" id="WP_116711183.1">
    <property type="nucleotide sequence ID" value="NZ_QEKW01000026.1"/>
</dbReference>
<reference evidence="2 3" key="1">
    <citation type="submission" date="2018-04" db="EMBL/GenBank/DDBJ databases">
        <title>Genomic Encyclopedia of Type Strains, Phase IV (KMG-IV): sequencing the most valuable type-strain genomes for metagenomic binning, comparative biology and taxonomic classification.</title>
        <authorList>
            <person name="Goeker M."/>
        </authorList>
    </citation>
    <scope>NUCLEOTIDE SEQUENCE [LARGE SCALE GENOMIC DNA]</scope>
    <source>
        <strain evidence="2 3">DSM 45771</strain>
    </source>
</reference>
<organism evidence="2 3">
    <name type="scientific">Actinomycetospora cinnamomea</name>
    <dbReference type="NCBI Taxonomy" id="663609"/>
    <lineage>
        <taxon>Bacteria</taxon>
        <taxon>Bacillati</taxon>
        <taxon>Actinomycetota</taxon>
        <taxon>Actinomycetes</taxon>
        <taxon>Pseudonocardiales</taxon>
        <taxon>Pseudonocardiaceae</taxon>
        <taxon>Actinomycetospora</taxon>
    </lineage>
</organism>
<comment type="caution">
    <text evidence="2">The sequence shown here is derived from an EMBL/GenBank/DDBJ whole genome shotgun (WGS) entry which is preliminary data.</text>
</comment>
<feature type="domain" description="Pyridoxamine 5'-phosphate oxidase N-terminal" evidence="1">
    <location>
        <begin position="3"/>
        <end position="104"/>
    </location>
</feature>
<evidence type="ECO:0000313" key="3">
    <source>
        <dbReference type="Proteomes" id="UP000245639"/>
    </source>
</evidence>
<dbReference type="OrthoDB" id="7058606at2"/>
<evidence type="ECO:0000259" key="1">
    <source>
        <dbReference type="Pfam" id="PF01243"/>
    </source>
</evidence>
<dbReference type="AlphaFoldDB" id="A0A2U1EAU1"/>
<dbReference type="InterPro" id="IPR011576">
    <property type="entry name" value="Pyridox_Oxase_N"/>
</dbReference>
<dbReference type="Proteomes" id="UP000245639">
    <property type="component" value="Unassembled WGS sequence"/>
</dbReference>
<sequence>MLTDQDRTLLDRPLLGLLTVPPPAGRVPAPRPVWFETTPGGELQLFSFTSSPKVRRLEDDPRASLVVVAPADEEERWVSVTADVSVSSDGARELAGRLAERYWDTTTPEHRAMLDEWSTTDLRRIVLHPTAVTRGPA</sequence>
<gene>
    <name evidence="2" type="ORF">C8D89_12621</name>
</gene>
<proteinExistence type="predicted"/>
<accession>A0A2U1EAU1</accession>
<name>A0A2U1EAU1_9PSEU</name>
<dbReference type="Pfam" id="PF01243">
    <property type="entry name" value="PNPOx_N"/>
    <property type="match status" value="1"/>
</dbReference>
<dbReference type="SUPFAM" id="SSF50475">
    <property type="entry name" value="FMN-binding split barrel"/>
    <property type="match status" value="1"/>
</dbReference>
<dbReference type="InterPro" id="IPR012349">
    <property type="entry name" value="Split_barrel_FMN-bd"/>
</dbReference>
<keyword evidence="3" id="KW-1185">Reference proteome</keyword>
<dbReference type="EMBL" id="QEKW01000026">
    <property type="protein sequence ID" value="PVY97073.1"/>
    <property type="molecule type" value="Genomic_DNA"/>
</dbReference>